<feature type="region of interest" description="Disordered" evidence="1">
    <location>
        <begin position="1"/>
        <end position="57"/>
    </location>
</feature>
<gene>
    <name evidence="2" type="ORF">ABENE_12070</name>
</gene>
<dbReference type="PATRIC" id="fig|1121022.4.peg.2446"/>
<feature type="region of interest" description="Disordered" evidence="1">
    <location>
        <begin position="107"/>
        <end position="131"/>
    </location>
</feature>
<accession>V4PTL5</accession>
<reference evidence="2 3" key="1">
    <citation type="journal article" date="2014" name="Nature">
        <title>Sequential evolution of bacterial morphology by co-option of a developmental regulator.</title>
        <authorList>
            <person name="Jiang C."/>
            <person name="Brown P.J."/>
            <person name="Ducret A."/>
            <person name="Brun Y.V."/>
        </authorList>
    </citation>
    <scope>NUCLEOTIDE SEQUENCE [LARGE SCALE GENOMIC DNA]</scope>
    <source>
        <strain evidence="2 3">DSM 16100</strain>
    </source>
</reference>
<evidence type="ECO:0000256" key="1">
    <source>
        <dbReference type="SAM" id="MobiDB-lite"/>
    </source>
</evidence>
<name>V4PTL5_9CAUL</name>
<dbReference type="Proteomes" id="UP000017837">
    <property type="component" value="Unassembled WGS sequence"/>
</dbReference>
<evidence type="ECO:0000313" key="3">
    <source>
        <dbReference type="Proteomes" id="UP000017837"/>
    </source>
</evidence>
<keyword evidence="3" id="KW-1185">Reference proteome</keyword>
<sequence length="229" mass="25109">MLAAGILLSGCASKPHYDPRGYPDDSRRGNPDERARSDDHRGVRASNEDQSNSWGDAVMAPLEDLNLRKQDIPEILTQAVTKPYDLTGLDNCTAIAAEVTKLDSLLGADFDEPPQPADTRTLREKGSEAAGDMARGSVRNATRGIIPFRGLVRQVTGAERHQKDMDRAIQAGKVRRAYLKGVGMNKNCAPPAAPSWFVPRVYTDTLTDGTKPKPILVPEKPRKRSSRKH</sequence>
<protein>
    <submittedName>
        <fullName evidence="2">Uncharacterized protein</fullName>
    </submittedName>
</protein>
<feature type="region of interest" description="Disordered" evidence="1">
    <location>
        <begin position="207"/>
        <end position="229"/>
    </location>
</feature>
<proteinExistence type="predicted"/>
<evidence type="ECO:0000313" key="2">
    <source>
        <dbReference type="EMBL" id="ESQ90699.1"/>
    </source>
</evidence>
<comment type="caution">
    <text evidence="2">The sequence shown here is derived from an EMBL/GenBank/DDBJ whole genome shotgun (WGS) entry which is preliminary data.</text>
</comment>
<feature type="compositionally biased region" description="Basic and acidic residues" evidence="1">
    <location>
        <begin position="15"/>
        <end position="42"/>
    </location>
</feature>
<dbReference type="eggNOG" id="ENOG5032TYP">
    <property type="taxonomic scope" value="Bacteria"/>
</dbReference>
<dbReference type="STRING" id="1121022.GCA_000376105_00310"/>
<dbReference type="EMBL" id="AWGB01000022">
    <property type="protein sequence ID" value="ESQ90699.1"/>
    <property type="molecule type" value="Genomic_DNA"/>
</dbReference>
<organism evidence="2 3">
    <name type="scientific">Asticcacaulis benevestitus DSM 16100 = ATCC BAA-896</name>
    <dbReference type="NCBI Taxonomy" id="1121022"/>
    <lineage>
        <taxon>Bacteria</taxon>
        <taxon>Pseudomonadati</taxon>
        <taxon>Pseudomonadota</taxon>
        <taxon>Alphaproteobacteria</taxon>
        <taxon>Caulobacterales</taxon>
        <taxon>Caulobacteraceae</taxon>
        <taxon>Asticcacaulis</taxon>
    </lineage>
</organism>
<dbReference type="AlphaFoldDB" id="V4PTL5"/>